<dbReference type="STRING" id="765440.A0A0C3CC50"/>
<feature type="compositionally biased region" description="Low complexity" evidence="1">
    <location>
        <begin position="802"/>
        <end position="819"/>
    </location>
</feature>
<feature type="region of interest" description="Disordered" evidence="1">
    <location>
        <begin position="835"/>
        <end position="908"/>
    </location>
</feature>
<accession>A0A0C3CC50</accession>
<evidence type="ECO:0000313" key="5">
    <source>
        <dbReference type="Proteomes" id="UP000054166"/>
    </source>
</evidence>
<proteinExistence type="predicted"/>
<feature type="region of interest" description="Disordered" evidence="1">
    <location>
        <begin position="1"/>
        <end position="24"/>
    </location>
</feature>
<dbReference type="EMBL" id="KN832980">
    <property type="protein sequence ID" value="KIM87252.1"/>
    <property type="molecule type" value="Genomic_DNA"/>
</dbReference>
<feature type="region of interest" description="Disordered" evidence="1">
    <location>
        <begin position="724"/>
        <end position="755"/>
    </location>
</feature>
<evidence type="ECO:0000313" key="4">
    <source>
        <dbReference type="EMBL" id="KIM87252.1"/>
    </source>
</evidence>
<feature type="region of interest" description="Disordered" evidence="1">
    <location>
        <begin position="775"/>
        <end position="820"/>
    </location>
</feature>
<dbReference type="PANTHER" id="PTHR28221:SF2">
    <property type="entry name" value="RNA POLYMERASE I-SPECIFIC TRANSCRIPTION INITIATION FACTOR RRN6"/>
    <property type="match status" value="1"/>
</dbReference>
<evidence type="ECO:0008006" key="6">
    <source>
        <dbReference type="Google" id="ProtNLM"/>
    </source>
</evidence>
<feature type="compositionally biased region" description="Polar residues" evidence="1">
    <location>
        <begin position="844"/>
        <end position="885"/>
    </location>
</feature>
<keyword evidence="5" id="KW-1185">Reference proteome</keyword>
<protein>
    <recommendedName>
        <fullName evidence="6">RNA polymerase I-specific transcription initiation factor RRN6-like protein</fullName>
    </recommendedName>
</protein>
<feature type="compositionally biased region" description="Basic residues" evidence="1">
    <location>
        <begin position="895"/>
        <end position="908"/>
    </location>
</feature>
<reference evidence="5" key="2">
    <citation type="submission" date="2015-01" db="EMBL/GenBank/DDBJ databases">
        <title>Evolutionary Origins and Diversification of the Mycorrhizal Mutualists.</title>
        <authorList>
            <consortium name="DOE Joint Genome Institute"/>
            <consortium name="Mycorrhizal Genomics Consortium"/>
            <person name="Kohler A."/>
            <person name="Kuo A."/>
            <person name="Nagy L.G."/>
            <person name="Floudas D."/>
            <person name="Copeland A."/>
            <person name="Barry K.W."/>
            <person name="Cichocki N."/>
            <person name="Veneault-Fourrey C."/>
            <person name="LaButti K."/>
            <person name="Lindquist E.A."/>
            <person name="Lipzen A."/>
            <person name="Lundell T."/>
            <person name="Morin E."/>
            <person name="Murat C."/>
            <person name="Riley R."/>
            <person name="Ohm R."/>
            <person name="Sun H."/>
            <person name="Tunlid A."/>
            <person name="Henrissat B."/>
            <person name="Grigoriev I.V."/>
            <person name="Hibbett D.S."/>
            <person name="Martin F."/>
        </authorList>
    </citation>
    <scope>NUCLEOTIDE SEQUENCE [LARGE SCALE GENOMIC DNA]</scope>
    <source>
        <strain evidence="5">F 1598</strain>
    </source>
</reference>
<name>A0A0C3CC50_PILCF</name>
<evidence type="ECO:0000259" key="2">
    <source>
        <dbReference type="Pfam" id="PF10214"/>
    </source>
</evidence>
<dbReference type="InParanoid" id="A0A0C3CC50"/>
<reference evidence="4 5" key="1">
    <citation type="submission" date="2014-04" db="EMBL/GenBank/DDBJ databases">
        <authorList>
            <consortium name="DOE Joint Genome Institute"/>
            <person name="Kuo A."/>
            <person name="Tarkka M."/>
            <person name="Buscot F."/>
            <person name="Kohler A."/>
            <person name="Nagy L.G."/>
            <person name="Floudas D."/>
            <person name="Copeland A."/>
            <person name="Barry K.W."/>
            <person name="Cichocki N."/>
            <person name="Veneault-Fourrey C."/>
            <person name="LaButti K."/>
            <person name="Lindquist E.A."/>
            <person name="Lipzen A."/>
            <person name="Lundell T."/>
            <person name="Morin E."/>
            <person name="Murat C."/>
            <person name="Sun H."/>
            <person name="Tunlid A."/>
            <person name="Henrissat B."/>
            <person name="Grigoriev I.V."/>
            <person name="Hibbett D.S."/>
            <person name="Martin F."/>
            <person name="Nordberg H.P."/>
            <person name="Cantor M.N."/>
            <person name="Hua S.X."/>
        </authorList>
    </citation>
    <scope>NUCLEOTIDE SEQUENCE [LARGE SCALE GENOMIC DNA]</scope>
    <source>
        <strain evidence="4 5">F 1598</strain>
    </source>
</reference>
<feature type="domain" description="RRN6 K-rich C-terminal" evidence="3">
    <location>
        <begin position="765"/>
        <end position="908"/>
    </location>
</feature>
<sequence>MDDASWPTDNRLPKKKVRLGKGKGKDKTKEFIRDYPCLEHGSLNALTLAPGTGRLKWVAVAHSSEGDVFCQELGVSLFFPDDVIGKKLEGRGDAQKLFPVTRPYPLRIPTTSISQRAEQGANFLRTHFPDIEIPAELIRDEIDADARVLRGFEKYDPYAGNLLEVLQCQVGLVSQTTFLCFPMGESNQNLNISPFTLSQTADIVFKPVAFPSQTFQTPIKQIVSSSSENRKQASYLAIRTLASTSLLEAKTMSNESTSELQLIERAIIESSDTDGRPIVDIKLASSPATGIVVNDHGAVYQCDFGSGWKSLRQLHTSRMNAESTDDFFWKLSVIDHGDGCILASDKHLTRLDWRTSDNALVFSLQRHGDVLTSVEGPLMDNLIRLCSTTEILWIDGRFTRSPLLAYKHGRSFDRTLETRTVFLPTPQTFLTSRKNGLITVYDVSRSDGGLINSNVPSYSVPPVSGYDTRNAGHLLFRHPSNPSKTATTMFSQLTRECECCDWSPDVQSLEEAANVYPDMGPLASQIACEVDLHFAYQKIFNVNQDARAVLDEHFRSVKEASERMASFWLDSGSPGRMLTKFDVAFCSSKDPLEFLRADFLTQSDINCKEGYRALIQGRIPSQPIVHDAPWHCDLTPVLSKLDSDIPKDPQVLVDHLRQYDLASEAGTSSRIQSDACEQLALDLALSTDVLSARPFMCPMNDNLDALETMSRATEAMSLVDEPPPVQLGYLRQKPTTVTSSRSSAQSRTASPASQEFDCPMGVRLLLKEWEVGTDPRGYTYEDPYDKSNGDFNPIRRRRDIESSTQPTQTITQTQSQRPPLVVASKSLIPPISTAADVPTHQRLGIQSQGSTNKAPLFRTGSQTTTNDPGIGTSSQSQDFMTSTQILPGPYGGRQPIKKKPVKKRLGGF</sequence>
<dbReference type="AlphaFoldDB" id="A0A0C3CC50"/>
<dbReference type="Pfam" id="PF20639">
    <property type="entry name" value="Rrn6_K-rich"/>
    <property type="match status" value="1"/>
</dbReference>
<feature type="compositionally biased region" description="Low complexity" evidence="1">
    <location>
        <begin position="738"/>
        <end position="754"/>
    </location>
</feature>
<dbReference type="Pfam" id="PF10214">
    <property type="entry name" value="Rrn6_beta-prop"/>
    <property type="match status" value="1"/>
</dbReference>
<dbReference type="InterPro" id="IPR019350">
    <property type="entry name" value="RNA_pol_I-sp_TIF_RRN6-like"/>
</dbReference>
<gene>
    <name evidence="4" type="ORF">PILCRDRAFT_4435</name>
</gene>
<organism evidence="4 5">
    <name type="scientific">Piloderma croceum (strain F 1598)</name>
    <dbReference type="NCBI Taxonomy" id="765440"/>
    <lineage>
        <taxon>Eukaryota</taxon>
        <taxon>Fungi</taxon>
        <taxon>Dikarya</taxon>
        <taxon>Basidiomycota</taxon>
        <taxon>Agaricomycotina</taxon>
        <taxon>Agaricomycetes</taxon>
        <taxon>Agaricomycetidae</taxon>
        <taxon>Atheliales</taxon>
        <taxon>Atheliaceae</taxon>
        <taxon>Piloderma</taxon>
    </lineage>
</organism>
<evidence type="ECO:0000259" key="3">
    <source>
        <dbReference type="Pfam" id="PF20639"/>
    </source>
</evidence>
<feature type="domain" description="RRN6 beta-propeller" evidence="2">
    <location>
        <begin position="156"/>
        <end position="282"/>
    </location>
</feature>
<dbReference type="OrthoDB" id="2382881at2759"/>
<feature type="compositionally biased region" description="Basic residues" evidence="1">
    <location>
        <begin position="13"/>
        <end position="22"/>
    </location>
</feature>
<dbReference type="InterPro" id="IPR048535">
    <property type="entry name" value="RRN6_beta-prop"/>
</dbReference>
<dbReference type="InterPro" id="IPR048536">
    <property type="entry name" value="Rrn6_K-rich"/>
</dbReference>
<dbReference type="PANTHER" id="PTHR28221">
    <property type="entry name" value="RNA POLYMERASE I-SPECIFIC TRANSCRIPTION INITIATION FACTOR RRN6"/>
    <property type="match status" value="1"/>
</dbReference>
<dbReference type="Proteomes" id="UP000054166">
    <property type="component" value="Unassembled WGS sequence"/>
</dbReference>
<dbReference type="HOGENOM" id="CLU_007284_0_0_1"/>
<evidence type="ECO:0000256" key="1">
    <source>
        <dbReference type="SAM" id="MobiDB-lite"/>
    </source>
</evidence>